<dbReference type="InterPro" id="IPR058441">
    <property type="entry name" value="DUF8128"/>
</dbReference>
<dbReference type="GeneID" id="4193388"/>
<dbReference type="Proteomes" id="UP000001975">
    <property type="component" value="Chromosome"/>
</dbReference>
<keyword evidence="4" id="KW-1185">Reference proteome</keyword>
<dbReference type="AlphaFoldDB" id="Q18F71"/>
<evidence type="ECO:0000313" key="3">
    <source>
        <dbReference type="EMBL" id="CAJ53387.1"/>
    </source>
</evidence>
<dbReference type="HOGENOM" id="CLU_859453_0_0_2"/>
<feature type="region of interest" description="Disordered" evidence="1">
    <location>
        <begin position="14"/>
        <end position="45"/>
    </location>
</feature>
<gene>
    <name evidence="3" type="ordered locus">HQ_3290A</name>
</gene>
<dbReference type="EMBL" id="AM180088">
    <property type="protein sequence ID" value="CAJ53387.1"/>
    <property type="molecule type" value="Genomic_DNA"/>
</dbReference>
<feature type="compositionally biased region" description="Polar residues" evidence="1">
    <location>
        <begin position="16"/>
        <end position="27"/>
    </location>
</feature>
<sequence length="317" mass="36386">MKPLNHLLHNHTQLNKTQAQKLQNPGTKHNPVQAKLPPTAEPQPVPENLVRGIMEIQTKWLKTRNISPITAFEIRRPTPDTTTIQFTTPTNRLERKTRTHLTETHPQIELKPGNTGLPVNTGDTIGGALLTTGRRDWYPLRTQFNKPPNNAVTAALHRHAMQNTRFIAQILFQPVAGQPLQNKWWKHRTYQRIAYLRKEKQKLWGSRKPTPREKQQAKQVERKAGTAKFHTSIRLAVINAQEYTPSRIKELAGAYNRFENPDTGQYLNINTIRTIQQKRILNFADAIATHQFSSWSHKFRTSPSELAALTSIPQQNQ</sequence>
<organism evidence="3 4">
    <name type="scientific">Haloquadratum walsbyi (strain DSM 16790 / HBSQ001)</name>
    <dbReference type="NCBI Taxonomy" id="362976"/>
    <lineage>
        <taxon>Archaea</taxon>
        <taxon>Methanobacteriati</taxon>
        <taxon>Methanobacteriota</taxon>
        <taxon>Stenosarchaea group</taxon>
        <taxon>Halobacteria</taxon>
        <taxon>Halobacteriales</taxon>
        <taxon>Haloferacaceae</taxon>
        <taxon>Haloquadratum</taxon>
    </lineage>
</organism>
<accession>Q18F71</accession>
<proteinExistence type="predicted"/>
<dbReference type="eggNOG" id="arCOG08907">
    <property type="taxonomic scope" value="Archaea"/>
</dbReference>
<feature type="domain" description="DUF8128" evidence="2">
    <location>
        <begin position="7"/>
        <end position="317"/>
    </location>
</feature>
<dbReference type="KEGG" id="hwa:HQ_3290A"/>
<dbReference type="RefSeq" id="WP_011572492.1">
    <property type="nucleotide sequence ID" value="NC_008212.1"/>
</dbReference>
<name>Q18F71_HALWD</name>
<dbReference type="STRING" id="362976.HQ_3290A"/>
<protein>
    <recommendedName>
        <fullName evidence="2">DUF8128 domain-containing protein</fullName>
    </recommendedName>
</protein>
<evidence type="ECO:0000313" key="4">
    <source>
        <dbReference type="Proteomes" id="UP000001975"/>
    </source>
</evidence>
<evidence type="ECO:0000259" key="2">
    <source>
        <dbReference type="Pfam" id="PF26449"/>
    </source>
</evidence>
<evidence type="ECO:0000256" key="1">
    <source>
        <dbReference type="SAM" id="MobiDB-lite"/>
    </source>
</evidence>
<dbReference type="Pfam" id="PF26449">
    <property type="entry name" value="DUF8128"/>
    <property type="match status" value="1"/>
</dbReference>
<reference evidence="3 4" key="1">
    <citation type="journal article" date="2006" name="BMC Genomics">
        <title>The genome of the square archaeon Haloquadratum walsbyi: life at the limits of water activity.</title>
        <authorList>
            <person name="Bolhuis H.H."/>
            <person name="Palm P.P."/>
            <person name="Wende A.W."/>
            <person name="Falb M.M."/>
            <person name="Rampp M.M."/>
            <person name="Rodriguez-Valera F.F."/>
            <person name="Pfeiffer F.F."/>
            <person name="Oesterhelt D.D."/>
        </authorList>
    </citation>
    <scope>NUCLEOTIDE SEQUENCE [LARGE SCALE GENOMIC DNA]</scope>
    <source>
        <strain evidence="4">DSM 16790 / HBSQ001</strain>
    </source>
</reference>